<feature type="compositionally biased region" description="Low complexity" evidence="1">
    <location>
        <begin position="8"/>
        <end position="23"/>
    </location>
</feature>
<feature type="region of interest" description="Disordered" evidence="1">
    <location>
        <begin position="1"/>
        <end position="84"/>
    </location>
</feature>
<comment type="caution">
    <text evidence="2">The sequence shown here is derived from an EMBL/GenBank/DDBJ whole genome shotgun (WGS) entry which is preliminary data.</text>
</comment>
<dbReference type="Proteomes" id="UP001156921">
    <property type="component" value="Unassembled WGS sequence"/>
</dbReference>
<gene>
    <name evidence="2" type="ORF">GCM10007859_25100</name>
</gene>
<reference evidence="3" key="1">
    <citation type="journal article" date="2019" name="Int. J. Syst. Evol. Microbiol.">
        <title>The Global Catalogue of Microorganisms (GCM) 10K type strain sequencing project: providing services to taxonomists for standard genome sequencing and annotation.</title>
        <authorList>
            <consortium name="The Broad Institute Genomics Platform"/>
            <consortium name="The Broad Institute Genome Sequencing Center for Infectious Disease"/>
            <person name="Wu L."/>
            <person name="Ma J."/>
        </authorList>
    </citation>
    <scope>NUCLEOTIDE SEQUENCE [LARGE SCALE GENOMIC DNA]</scope>
    <source>
        <strain evidence="3">NBRC 110107</strain>
    </source>
</reference>
<evidence type="ECO:0000256" key="1">
    <source>
        <dbReference type="SAM" id="MobiDB-lite"/>
    </source>
</evidence>
<feature type="compositionally biased region" description="Basic residues" evidence="1">
    <location>
        <begin position="73"/>
        <end position="82"/>
    </location>
</feature>
<evidence type="ECO:0000313" key="2">
    <source>
        <dbReference type="EMBL" id="GLS02486.1"/>
    </source>
</evidence>
<name>A0ABQ6BPR5_9CAUL</name>
<dbReference type="EMBL" id="BSOY01000073">
    <property type="protein sequence ID" value="GLS02486.1"/>
    <property type="molecule type" value="Genomic_DNA"/>
</dbReference>
<accession>A0ABQ6BPR5</accession>
<evidence type="ECO:0000313" key="3">
    <source>
        <dbReference type="Proteomes" id="UP001156921"/>
    </source>
</evidence>
<organism evidence="2 3">
    <name type="scientific">Brevundimonas denitrificans</name>
    <dbReference type="NCBI Taxonomy" id="1443434"/>
    <lineage>
        <taxon>Bacteria</taxon>
        <taxon>Pseudomonadati</taxon>
        <taxon>Pseudomonadota</taxon>
        <taxon>Alphaproteobacteria</taxon>
        <taxon>Caulobacterales</taxon>
        <taxon>Caulobacteraceae</taxon>
        <taxon>Brevundimonas</taxon>
    </lineage>
</organism>
<proteinExistence type="predicted"/>
<feature type="compositionally biased region" description="Basic and acidic residues" evidence="1">
    <location>
        <begin position="34"/>
        <end position="43"/>
    </location>
</feature>
<sequence length="104" mass="11136">MNLAALLSPTVGPSRRPGPVRRPLCIPGPGSPKRRPDAAERDSLLPGRGAIRAGGGERPGRLGSGPARDGRPGRRRARHRLPTTRQILPQPGKFFRVGNVVNKN</sequence>
<protein>
    <submittedName>
        <fullName evidence="2">Uncharacterized protein</fullName>
    </submittedName>
</protein>
<keyword evidence="3" id="KW-1185">Reference proteome</keyword>